<protein>
    <submittedName>
        <fullName evidence="5">Alanine acetyltransferase</fullName>
    </submittedName>
</protein>
<dbReference type="AlphaFoldDB" id="A0A9W5YB12"/>
<dbReference type="PANTHER" id="PTHR43792">
    <property type="entry name" value="GNAT FAMILY, PUTATIVE (AFU_ORTHOLOGUE AFUA_3G00765)-RELATED-RELATED"/>
    <property type="match status" value="1"/>
</dbReference>
<dbReference type="InterPro" id="IPR016181">
    <property type="entry name" value="Acyl_CoA_acyltransferase"/>
</dbReference>
<dbReference type="Proteomes" id="UP001144256">
    <property type="component" value="Unassembled WGS sequence"/>
</dbReference>
<organism evidence="5 6">
    <name type="scientific">Vallitalea longa</name>
    <dbReference type="NCBI Taxonomy" id="2936439"/>
    <lineage>
        <taxon>Bacteria</taxon>
        <taxon>Bacillati</taxon>
        <taxon>Bacillota</taxon>
        <taxon>Clostridia</taxon>
        <taxon>Lachnospirales</taxon>
        <taxon>Vallitaleaceae</taxon>
        <taxon>Vallitalea</taxon>
    </lineage>
</organism>
<dbReference type="PROSITE" id="PS51186">
    <property type="entry name" value="GNAT"/>
    <property type="match status" value="1"/>
</dbReference>
<evidence type="ECO:0000313" key="5">
    <source>
        <dbReference type="EMBL" id="GKX30667.1"/>
    </source>
</evidence>
<evidence type="ECO:0000313" key="6">
    <source>
        <dbReference type="Proteomes" id="UP001144256"/>
    </source>
</evidence>
<dbReference type="Gene3D" id="3.40.630.30">
    <property type="match status" value="1"/>
</dbReference>
<dbReference type="RefSeq" id="WP_281817057.1">
    <property type="nucleotide sequence ID" value="NZ_BRLB01000011.1"/>
</dbReference>
<dbReference type="PANTHER" id="PTHR43792:SF8">
    <property type="entry name" value="[RIBOSOMAL PROTEIN US5]-ALANINE N-ACETYLTRANSFERASE"/>
    <property type="match status" value="1"/>
</dbReference>
<dbReference type="EMBL" id="BRLB01000011">
    <property type="protein sequence ID" value="GKX30667.1"/>
    <property type="molecule type" value="Genomic_DNA"/>
</dbReference>
<comment type="caution">
    <text evidence="5">The sequence shown here is derived from an EMBL/GenBank/DDBJ whole genome shotgun (WGS) entry which is preliminary data.</text>
</comment>
<evidence type="ECO:0000256" key="3">
    <source>
        <dbReference type="ARBA" id="ARBA00038502"/>
    </source>
</evidence>
<sequence length="177" mass="21013">MKTLETKRLILRNWKLSDSKDLFEYAQSELVGPNAGWKPHKNEDESIKIIEKFINDDDVYAIELKSENKVIGSIGIHKRYPDDKLKEPNQREIGYVLSPKYWGNGYVPEAVKQVIDYCLVDMKLDIIWCGHFDFNDRSKRVIEKCGFEYKFRKEELLERLDNKKVTTLFYNKVNEDR</sequence>
<reference evidence="5" key="1">
    <citation type="submission" date="2022-06" db="EMBL/GenBank/DDBJ databases">
        <title>Vallitalea longa sp. nov., an anaerobic bacterium isolated from marine sediment.</title>
        <authorList>
            <person name="Hirano S."/>
            <person name="Terahara T."/>
            <person name="Mori K."/>
            <person name="Hamada M."/>
            <person name="Matsumoto R."/>
            <person name="Kobayashi T."/>
        </authorList>
    </citation>
    <scope>NUCLEOTIDE SEQUENCE</scope>
    <source>
        <strain evidence="5">SH18-1</strain>
    </source>
</reference>
<dbReference type="GO" id="GO:0005737">
    <property type="term" value="C:cytoplasm"/>
    <property type="evidence" value="ECO:0007669"/>
    <property type="project" value="TreeGrafter"/>
</dbReference>
<dbReference type="SUPFAM" id="SSF55729">
    <property type="entry name" value="Acyl-CoA N-acyltransferases (Nat)"/>
    <property type="match status" value="1"/>
</dbReference>
<dbReference type="InterPro" id="IPR051531">
    <property type="entry name" value="N-acetyltransferase"/>
</dbReference>
<evidence type="ECO:0000256" key="1">
    <source>
        <dbReference type="ARBA" id="ARBA00022679"/>
    </source>
</evidence>
<accession>A0A9W5YB12</accession>
<evidence type="ECO:0000259" key="4">
    <source>
        <dbReference type="PROSITE" id="PS51186"/>
    </source>
</evidence>
<evidence type="ECO:0000256" key="2">
    <source>
        <dbReference type="ARBA" id="ARBA00023315"/>
    </source>
</evidence>
<comment type="similarity">
    <text evidence="3">Belongs to the acetyltransferase family. RimJ subfamily.</text>
</comment>
<dbReference type="InterPro" id="IPR000182">
    <property type="entry name" value="GNAT_dom"/>
</dbReference>
<feature type="domain" description="N-acetyltransferase" evidence="4">
    <location>
        <begin position="9"/>
        <end position="166"/>
    </location>
</feature>
<gene>
    <name evidence="5" type="ORF">SH1V18_31470</name>
</gene>
<proteinExistence type="inferred from homology"/>
<keyword evidence="2" id="KW-0012">Acyltransferase</keyword>
<name>A0A9W5YB12_9FIRM</name>
<dbReference type="GO" id="GO:0008999">
    <property type="term" value="F:protein-N-terminal-alanine acetyltransferase activity"/>
    <property type="evidence" value="ECO:0007669"/>
    <property type="project" value="TreeGrafter"/>
</dbReference>
<dbReference type="Pfam" id="PF13302">
    <property type="entry name" value="Acetyltransf_3"/>
    <property type="match status" value="1"/>
</dbReference>
<keyword evidence="6" id="KW-1185">Reference proteome</keyword>
<keyword evidence="1" id="KW-0808">Transferase</keyword>